<gene>
    <name evidence="1" type="ORF">FNU76_17420</name>
</gene>
<dbReference type="Proteomes" id="UP000317550">
    <property type="component" value="Chromosome"/>
</dbReference>
<dbReference type="RefSeq" id="WP_144279368.1">
    <property type="nucleotide sequence ID" value="NZ_CP041730.1"/>
</dbReference>
<name>A0A516SIK5_9NEIS</name>
<evidence type="ECO:0000313" key="1">
    <source>
        <dbReference type="EMBL" id="QDQ27981.1"/>
    </source>
</evidence>
<proteinExistence type="predicted"/>
<sequence>MNPTPMQLTVTTCRSFNDIDSKIYTELEKAFGPKNKAALFLKEENRTYFIERIENGQYSFSSKRDLSGKSLANRFFSGIRDFISRGCSFETRAQKIAEKLNKLSNEHANETLDICVEDAKKLSARNSDTETVGLKSIDASPVIELNRNTKIQTGTMQNDMISYAMGSTYRQADPNNDKEAAYVGNKEGSDCVMSAIGKNNQPIMAVLDGYGRGESRQNILTIGKMVMSILNNITHTLEGENWPEAQIKTKLMYSAFREVNEEFQASHRFGTGASFGAMTFYKGKNNELHAIGFGTGNVLAQLERENTNETLLQGKNIFIRRDENTDLYPMAFPSWHGKTDFRDEGIFPDLEIASRLLTFFDITVQENDQFLFFTKGACKPVKSDSLKDRDVQEINESGFQPTADHTLKDMIGQSDMYIEVFYGLGDRAKPMGDDATVVAFKAPSMA</sequence>
<organism evidence="1 2">
    <name type="scientific">Chitinimonas arctica</name>
    <dbReference type="NCBI Taxonomy" id="2594795"/>
    <lineage>
        <taxon>Bacteria</taxon>
        <taxon>Pseudomonadati</taxon>
        <taxon>Pseudomonadota</taxon>
        <taxon>Betaproteobacteria</taxon>
        <taxon>Neisseriales</taxon>
        <taxon>Chitinibacteraceae</taxon>
        <taxon>Chitinimonas</taxon>
    </lineage>
</organism>
<accession>A0A516SIK5</accession>
<reference evidence="2" key="1">
    <citation type="submission" date="2019-07" db="EMBL/GenBank/DDBJ databases">
        <title>Chitinimonas sp. nov., isolated from Ny-Alesund, arctica soil.</title>
        <authorList>
            <person name="Xu Q."/>
            <person name="Peng F."/>
        </authorList>
    </citation>
    <scope>NUCLEOTIDE SEQUENCE [LARGE SCALE GENOMIC DNA]</scope>
    <source>
        <strain evidence="2">R3-44</strain>
    </source>
</reference>
<dbReference type="KEGG" id="cari:FNU76_17420"/>
<dbReference type="EMBL" id="CP041730">
    <property type="protein sequence ID" value="QDQ27981.1"/>
    <property type="molecule type" value="Genomic_DNA"/>
</dbReference>
<evidence type="ECO:0008006" key="3">
    <source>
        <dbReference type="Google" id="ProtNLM"/>
    </source>
</evidence>
<dbReference type="AlphaFoldDB" id="A0A516SIK5"/>
<evidence type="ECO:0000313" key="2">
    <source>
        <dbReference type="Proteomes" id="UP000317550"/>
    </source>
</evidence>
<keyword evidence="2" id="KW-1185">Reference proteome</keyword>
<protein>
    <recommendedName>
        <fullName evidence="3">Protein phosphatase 2C domain-containing protein</fullName>
    </recommendedName>
</protein>